<name>A0A855FSI9_9NEIS</name>
<comment type="caution">
    <text evidence="1">The sequence shown here is derived from an EMBL/GenBank/DDBJ whole genome shotgun (WGS) entry which is preliminary data.</text>
</comment>
<evidence type="ECO:0000313" key="2">
    <source>
        <dbReference type="Proteomes" id="UP000230463"/>
    </source>
</evidence>
<evidence type="ECO:0000313" key="1">
    <source>
        <dbReference type="EMBL" id="PIT61203.1"/>
    </source>
</evidence>
<organism evidence="1 2">
    <name type="scientific">Snodgrassella alvi</name>
    <dbReference type="NCBI Taxonomy" id="1196083"/>
    <lineage>
        <taxon>Bacteria</taxon>
        <taxon>Pseudomonadati</taxon>
        <taxon>Pseudomonadota</taxon>
        <taxon>Betaproteobacteria</taxon>
        <taxon>Neisseriales</taxon>
        <taxon>Neisseriaceae</taxon>
        <taxon>Snodgrassella</taxon>
    </lineage>
</organism>
<dbReference type="RefSeq" id="WP_100123237.1">
    <property type="nucleotide sequence ID" value="NZ_MEIU01000038.1"/>
</dbReference>
<gene>
    <name evidence="1" type="ORF">BHC57_02115</name>
</gene>
<dbReference type="Proteomes" id="UP000230463">
    <property type="component" value="Unassembled WGS sequence"/>
</dbReference>
<proteinExistence type="predicted"/>
<accession>A0A855FSI9</accession>
<reference evidence="1 2" key="1">
    <citation type="journal article" date="2017" name="MBio">
        <title>Type VI secretion-mediated competition in the bee gut microbiome.</title>
        <authorList>
            <person name="Steele M.I."/>
            <person name="Kwong W.K."/>
            <person name="Powell J.E."/>
            <person name="Whiteley M."/>
            <person name="Moran N.A."/>
        </authorList>
    </citation>
    <scope>NUCLEOTIDE SEQUENCE [LARGE SCALE GENOMIC DNA]</scope>
    <source>
        <strain evidence="1 2">HK3</strain>
    </source>
</reference>
<dbReference type="AlphaFoldDB" id="A0A855FSI9"/>
<protein>
    <submittedName>
        <fullName evidence="1">Uncharacterized protein</fullName>
    </submittedName>
</protein>
<dbReference type="EMBL" id="MEIU01000038">
    <property type="protein sequence ID" value="PIT61203.1"/>
    <property type="molecule type" value="Genomic_DNA"/>
</dbReference>
<sequence>MKNGQWDWNRSPLNVIEVDGQLVTYDNRRLDAALEAGLDKVKVIKVDPNAPHPNSNTGKTWWQKFQQRFNDKRNKRADGVVPNKGLSQRPIKC</sequence>